<sequence>MKNLWIDIDKEDELNATEIALARKAFFEIVVRCDGAHSMFIQSVAEDNSVKALKALRAKYEGTGAMSTFEILYRALTTKHTNGPIDVFVEEIRRHFRRLKEKGIDLPEMIPINHLVEDCYLKHGRNAKNVKNGKQFQPKIYNNNNKKQFSNYSSEANGTAEAGEASSMYAETIHSAFIANTNPFKKPKIKNIFNRLAPANATNASRRATFEKCDTRRKVIYTSRVATPIDKELREDEKLQNSSLSPKSPKRYWNGEGDNDFSKIPRTPGRDIKSDDEETDIGCSEIELYLKNGEIDIGTNKNCS</sequence>
<evidence type="ECO:0000256" key="1">
    <source>
        <dbReference type="SAM" id="MobiDB-lite"/>
    </source>
</evidence>
<name>A0A1J1IJA1_9DIPT</name>
<protein>
    <submittedName>
        <fullName evidence="2">CLUMA_CG013145, isoform A</fullName>
    </submittedName>
</protein>
<dbReference type="Proteomes" id="UP000183832">
    <property type="component" value="Unassembled WGS sequence"/>
</dbReference>
<keyword evidence="3" id="KW-1185">Reference proteome</keyword>
<accession>A0A1J1IJA1</accession>
<gene>
    <name evidence="2" type="ORF">CLUMA_CG013145</name>
</gene>
<dbReference type="EMBL" id="CVRI01000054">
    <property type="protein sequence ID" value="CRK99842.1"/>
    <property type="molecule type" value="Genomic_DNA"/>
</dbReference>
<feature type="compositionally biased region" description="Basic and acidic residues" evidence="1">
    <location>
        <begin position="260"/>
        <end position="273"/>
    </location>
</feature>
<evidence type="ECO:0000313" key="2">
    <source>
        <dbReference type="EMBL" id="CRK99842.1"/>
    </source>
</evidence>
<reference evidence="2 3" key="1">
    <citation type="submission" date="2015-04" db="EMBL/GenBank/DDBJ databases">
        <authorList>
            <person name="Syromyatnikov M.Y."/>
            <person name="Popov V.N."/>
        </authorList>
    </citation>
    <scope>NUCLEOTIDE SEQUENCE [LARGE SCALE GENOMIC DNA]</scope>
</reference>
<evidence type="ECO:0000313" key="3">
    <source>
        <dbReference type="Proteomes" id="UP000183832"/>
    </source>
</evidence>
<proteinExistence type="predicted"/>
<dbReference type="AlphaFoldDB" id="A0A1J1IJA1"/>
<feature type="region of interest" description="Disordered" evidence="1">
    <location>
        <begin position="232"/>
        <end position="278"/>
    </location>
</feature>
<dbReference type="OrthoDB" id="2783063at2759"/>
<organism evidence="2 3">
    <name type="scientific">Clunio marinus</name>
    <dbReference type="NCBI Taxonomy" id="568069"/>
    <lineage>
        <taxon>Eukaryota</taxon>
        <taxon>Metazoa</taxon>
        <taxon>Ecdysozoa</taxon>
        <taxon>Arthropoda</taxon>
        <taxon>Hexapoda</taxon>
        <taxon>Insecta</taxon>
        <taxon>Pterygota</taxon>
        <taxon>Neoptera</taxon>
        <taxon>Endopterygota</taxon>
        <taxon>Diptera</taxon>
        <taxon>Nematocera</taxon>
        <taxon>Chironomoidea</taxon>
        <taxon>Chironomidae</taxon>
        <taxon>Clunio</taxon>
    </lineage>
</organism>